<gene>
    <name evidence="5" type="primary">pqqA</name>
    <name evidence="7" type="ORF">AD948_03780</name>
    <name evidence="6" type="ORF">ASN_1013</name>
</gene>
<dbReference type="AlphaFoldDB" id="A0A0U5ESM4"/>
<evidence type="ECO:0000313" key="8">
    <source>
        <dbReference type="Proteomes" id="UP000056109"/>
    </source>
</evidence>
<dbReference type="GeneID" id="34782134"/>
<dbReference type="KEGG" id="asz:ASN_1013"/>
<dbReference type="Proteomes" id="UP000056109">
    <property type="component" value="Chromosome I"/>
</dbReference>
<organism evidence="6 8">
    <name type="scientific">Acetobacter senegalensis</name>
    <dbReference type="NCBI Taxonomy" id="446692"/>
    <lineage>
        <taxon>Bacteria</taxon>
        <taxon>Pseudomonadati</taxon>
        <taxon>Pseudomonadota</taxon>
        <taxon>Alphaproteobacteria</taxon>
        <taxon>Acetobacterales</taxon>
        <taxon>Acetobacteraceae</taxon>
        <taxon>Acetobacter</taxon>
    </lineage>
</organism>
<reference evidence="7 9" key="3">
    <citation type="submission" date="2015-06" db="EMBL/GenBank/DDBJ databases">
        <title>Improved classification and identification of acetic acid bacteria using matrix-assisted laser desorption/ionization time-of-flight mass spectrometry; Gluconobacter nephelii and Gluconobacter uchimurae are later heterotypic synonyms of Gluconobacter japonicus and Gluconobacter oxydans, respectively.</title>
        <authorList>
            <person name="Li L."/>
            <person name="Cleenwerck I."/>
            <person name="De Vuyst L."/>
            <person name="Vandamme P."/>
        </authorList>
    </citation>
    <scope>NUCLEOTIDE SEQUENCE [LARGE SCALE GENOMIC DNA]</scope>
    <source>
        <strain evidence="7 9">LMG 23690</strain>
    </source>
</reference>
<evidence type="ECO:0000256" key="5">
    <source>
        <dbReference type="HAMAP-Rule" id="MF_00656"/>
    </source>
</evidence>
<dbReference type="Proteomes" id="UP000075360">
    <property type="component" value="Unassembled WGS sequence"/>
</dbReference>
<dbReference type="PATRIC" id="fig|446692.3.peg.1008"/>
<evidence type="ECO:0000256" key="4">
    <source>
        <dbReference type="ARBA" id="ARBA00022905"/>
    </source>
</evidence>
<reference evidence="6" key="2">
    <citation type="submission" date="2014-09" db="EMBL/GenBank/DDBJ databases">
        <authorList>
            <person name="Magalhaes I.L.F."/>
            <person name="Oliveira U."/>
            <person name="Santos F.R."/>
            <person name="Vidigal T.H.D.A."/>
            <person name="Brescovit A.D."/>
            <person name="Santos A.J."/>
        </authorList>
    </citation>
    <scope>NUCLEOTIDE SEQUENCE</scope>
    <source>
        <strain evidence="6">108B</strain>
    </source>
</reference>
<dbReference type="InterPro" id="IPR011725">
    <property type="entry name" value="PQQ_synth_PqqA"/>
</dbReference>
<dbReference type="EMBL" id="LHZU01000105">
    <property type="protein sequence ID" value="KXV60830.1"/>
    <property type="molecule type" value="Genomic_DNA"/>
</dbReference>
<evidence type="ECO:0000313" key="7">
    <source>
        <dbReference type="EMBL" id="KXV60830.1"/>
    </source>
</evidence>
<comment type="pathway">
    <text evidence="1 5">Cofactor biosynthesis; pyrroloquinoline quinone biosynthesis.</text>
</comment>
<accession>A0A0U5ESM4</accession>
<evidence type="ECO:0000313" key="9">
    <source>
        <dbReference type="Proteomes" id="UP000075360"/>
    </source>
</evidence>
<dbReference type="GO" id="GO:0018189">
    <property type="term" value="P:pyrroloquinoline quinone biosynthetic process"/>
    <property type="evidence" value="ECO:0007669"/>
    <property type="project" value="UniProtKB-UniRule"/>
</dbReference>
<sequence length="26" mass="2849">MAWTAPKITEIPLGAEINSYVCGQKK</sequence>
<dbReference type="NCBIfam" id="TIGR02107">
    <property type="entry name" value="PQQ_syn_pqqA"/>
    <property type="match status" value="1"/>
</dbReference>
<keyword evidence="4 5" id="KW-0884">PQQ biosynthesis</keyword>
<proteinExistence type="inferred from homology"/>
<comment type="similarity">
    <text evidence="2 5">Belongs to the PqqA family.</text>
</comment>
<dbReference type="RefSeq" id="WP_035378309.1">
    <property type="nucleotide sequence ID" value="NZ_JAIMFP010000005.1"/>
</dbReference>
<evidence type="ECO:0000256" key="2">
    <source>
        <dbReference type="ARBA" id="ARBA00009325"/>
    </source>
</evidence>
<protein>
    <recommendedName>
        <fullName evidence="3 5">Coenzyme PQQ synthesis protein A</fullName>
    </recommendedName>
    <alternativeName>
        <fullName evidence="5">Pyrroloquinoline quinone biosynthesis protein A</fullName>
    </alternativeName>
</protein>
<evidence type="ECO:0000256" key="1">
    <source>
        <dbReference type="ARBA" id="ARBA00004886"/>
    </source>
</evidence>
<dbReference type="EMBL" id="LN606600">
    <property type="protein sequence ID" value="CEF40404.1"/>
    <property type="molecule type" value="Genomic_DNA"/>
</dbReference>
<feature type="cross-link" description="Pyrroloquinoline quinone (Glu-Tyr)" evidence="5">
    <location>
        <begin position="16"/>
        <end position="20"/>
    </location>
</feature>
<comment type="function">
    <text evidence="5">Required for coenzyme pyrroloquinoline quinone (PQQ) biosynthesis. PQQ is probably formed by cross-linking a specific glutamate to a specific tyrosine residue and excising these residues from the peptide.</text>
</comment>
<name>A0A0U5ESM4_9PROT</name>
<dbReference type="HAMAP" id="MF_00656">
    <property type="entry name" value="PQQ_syn_PqqA"/>
    <property type="match status" value="1"/>
</dbReference>
<dbReference type="Pfam" id="PF08042">
    <property type="entry name" value="PqqA"/>
    <property type="match status" value="1"/>
</dbReference>
<dbReference type="GeneID" id="89477742"/>
<evidence type="ECO:0000256" key="3">
    <source>
        <dbReference type="ARBA" id="ARBA00015086"/>
    </source>
</evidence>
<evidence type="ECO:0000313" key="6">
    <source>
        <dbReference type="EMBL" id="CEF40404.1"/>
    </source>
</evidence>
<reference evidence="8" key="1">
    <citation type="submission" date="2014-09" db="EMBL/GenBank/DDBJ databases">
        <authorList>
            <person name="Illeghems K.G."/>
        </authorList>
    </citation>
    <scope>NUCLEOTIDE SEQUENCE [LARGE SCALE GENOMIC DNA]</scope>
    <source>
        <strain evidence="8">108B</strain>
    </source>
</reference>
<keyword evidence="8" id="KW-1185">Reference proteome</keyword>
<dbReference type="UniPathway" id="UPA00539"/>